<reference evidence="4" key="1">
    <citation type="journal article" date="2019" name="Int. J. Syst. Evol. Microbiol.">
        <title>The Global Catalogue of Microorganisms (GCM) 10K type strain sequencing project: providing services to taxonomists for standard genome sequencing and annotation.</title>
        <authorList>
            <consortium name="The Broad Institute Genomics Platform"/>
            <consortium name="The Broad Institute Genome Sequencing Center for Infectious Disease"/>
            <person name="Wu L."/>
            <person name="Ma J."/>
        </authorList>
    </citation>
    <scope>NUCLEOTIDE SEQUENCE [LARGE SCALE GENOMIC DNA]</scope>
    <source>
        <strain evidence="4">CGMCC 1.15475</strain>
    </source>
</reference>
<feature type="coiled-coil region" evidence="1">
    <location>
        <begin position="361"/>
        <end position="401"/>
    </location>
</feature>
<dbReference type="Pfam" id="PF13514">
    <property type="entry name" value="AAA_27"/>
    <property type="match status" value="1"/>
</dbReference>
<dbReference type="PANTHER" id="PTHR41259">
    <property type="entry name" value="DOUBLE-STRAND BREAK REPAIR RAD50 ATPASE, PUTATIVE-RELATED"/>
    <property type="match status" value="1"/>
</dbReference>
<gene>
    <name evidence="3" type="ORF">ACFSDB_10210</name>
</gene>
<keyword evidence="1" id="KW-0175">Coiled coil</keyword>
<feature type="coiled-coil region" evidence="1">
    <location>
        <begin position="727"/>
        <end position="788"/>
    </location>
</feature>
<accession>A0ABW4QI32</accession>
<proteinExistence type="predicted"/>
<dbReference type="PANTHER" id="PTHR41259:SF1">
    <property type="entry name" value="DOUBLE-STRAND BREAK REPAIR RAD50 ATPASE, PUTATIVE-RELATED"/>
    <property type="match status" value="1"/>
</dbReference>
<evidence type="ECO:0000256" key="1">
    <source>
        <dbReference type="SAM" id="Coils"/>
    </source>
</evidence>
<dbReference type="Gene3D" id="3.40.50.300">
    <property type="entry name" value="P-loop containing nucleotide triphosphate hydrolases"/>
    <property type="match status" value="2"/>
</dbReference>
<dbReference type="Proteomes" id="UP001597273">
    <property type="component" value="Unassembled WGS sequence"/>
</dbReference>
<evidence type="ECO:0000259" key="2">
    <source>
        <dbReference type="Pfam" id="PF13514"/>
    </source>
</evidence>
<evidence type="ECO:0000313" key="4">
    <source>
        <dbReference type="Proteomes" id="UP001597273"/>
    </source>
</evidence>
<sequence>MKIEKLTIYGFGKHQDRTIELGPELSVFYGSNEAGKTTIQQFIIQTLFGYPAKNQNLRRYEPKNGGKYGGQVLINDPVYGRVAIERIKGKAAGDVTLYFEDGTRGSDAELKAILRDYDRASFESVFSFSIHELQGLESMTEEELSRTLLASGTTGMDAVGKLESRLEKEMGDVFKKNGRNPQINQAVEELRALEAELKEHRSQMELYEPYLSRSREIDARLAGILEEEAAIDSEMKLVERWLQAAPLLEKCQALQAEAAVLKAAEMPLDGRRRMDRLVDRLSEVQSQLALLQRDPVPPTVAAIADTQQLERLLEEESGWHQLQSALRKGQEEAAKISAEQNRLLSLVGMELQEAMQADVSLNNEERLLSHIEEVDQEEEENRFRERKLGEEKAKLAETEKELKFFLAGEPSEQERTAAEEWMEAVPKLAEAKAASRASNRQDTRKLSLGLIAIGLFGALAGAVQGNYLLAAIALAAAGAGVWQLWSTKGGESLQPEYVRLLSTYEGREAEFEALIHKLDRWDRRLDELLEGLEAAKERVASLSKQPRKETAEGAYRQFLVRLGLHPETGRKTIVELFAKLREIHALHSANASLQRDLEKYQSEEREWLQKAESACGMHLSSDGLFTALRRELASRQEKYNQAVKQREKAEARQAELDALQALGEQIRQEQQVLLEEAGAENPEAFYALCSDEEQLEAVRKELAPIKAQLAAIGELPEIRGEEAPVHMEELGTKRSELKEERNSLLAEQAEKLQAAKNLLSSGEYEDKLQQYEEQKVELAELAKRWSVDKAITEAIRQTLGELKEKKLPAVIEAARAYFSTLTGNAYSALEMNPHGFFEAVREDGMRFHIAELSQATKEQAYLSLRLSLAVSMKDSHPFPIIMDDPFVHFDRRRLQHVINLITELQQHHQFIYFTCHESMRQAWPKAAVIDVAATERSVHS</sequence>
<dbReference type="EMBL" id="JBHUFW010000007">
    <property type="protein sequence ID" value="MFD1863288.1"/>
    <property type="molecule type" value="Genomic_DNA"/>
</dbReference>
<organism evidence="3 4">
    <name type="scientific">Planococcus chinensis</name>
    <dbReference type="NCBI Taxonomy" id="272917"/>
    <lineage>
        <taxon>Bacteria</taxon>
        <taxon>Bacillati</taxon>
        <taxon>Bacillota</taxon>
        <taxon>Bacilli</taxon>
        <taxon>Bacillales</taxon>
        <taxon>Caryophanaceae</taxon>
        <taxon>Planococcus</taxon>
    </lineage>
</organism>
<name>A0ABW4QI32_9BACL</name>
<dbReference type="InterPro" id="IPR038734">
    <property type="entry name" value="YhaN_AAA"/>
</dbReference>
<feature type="coiled-coil region" evidence="1">
    <location>
        <begin position="583"/>
        <end position="659"/>
    </location>
</feature>
<protein>
    <submittedName>
        <fullName evidence="3">AAA family ATPase</fullName>
    </submittedName>
</protein>
<keyword evidence="4" id="KW-1185">Reference proteome</keyword>
<dbReference type="InterPro" id="IPR027417">
    <property type="entry name" value="P-loop_NTPase"/>
</dbReference>
<dbReference type="SUPFAM" id="SSF52540">
    <property type="entry name" value="P-loop containing nucleoside triphosphate hydrolases"/>
    <property type="match status" value="1"/>
</dbReference>
<evidence type="ECO:0000313" key="3">
    <source>
        <dbReference type="EMBL" id="MFD1863288.1"/>
    </source>
</evidence>
<feature type="coiled-coil region" evidence="1">
    <location>
        <begin position="518"/>
        <end position="545"/>
    </location>
</feature>
<comment type="caution">
    <text evidence="3">The sequence shown here is derived from an EMBL/GenBank/DDBJ whole genome shotgun (WGS) entry which is preliminary data.</text>
</comment>
<dbReference type="RefSeq" id="WP_204892985.1">
    <property type="nucleotide sequence ID" value="NZ_JBHUFW010000007.1"/>
</dbReference>
<feature type="domain" description="YhaN AAA" evidence="2">
    <location>
        <begin position="1"/>
        <end position="201"/>
    </location>
</feature>